<keyword evidence="5 7" id="KW-0206">Cytoskeleton</keyword>
<comment type="function">
    <text evidence="7">Functions as component of the Arp2/3 complex which is involved in regulation of actin polymerization and together with an activating nucleation-promoting factor (NPF) mediates the formation of branched actin networks.</text>
</comment>
<dbReference type="Gene3D" id="1.10.1760.10">
    <property type="entry name" value="Actin-related protein 2/3 complex subunit 3"/>
    <property type="match status" value="1"/>
</dbReference>
<organism evidence="8">
    <name type="scientific">Phallusia mammillata</name>
    <dbReference type="NCBI Taxonomy" id="59560"/>
    <lineage>
        <taxon>Eukaryota</taxon>
        <taxon>Metazoa</taxon>
        <taxon>Chordata</taxon>
        <taxon>Tunicata</taxon>
        <taxon>Ascidiacea</taxon>
        <taxon>Phlebobranchia</taxon>
        <taxon>Ascidiidae</taxon>
        <taxon>Phallusia</taxon>
    </lineage>
</organism>
<sequence length="200" mass="23128">MRCPARSQKTIIVWKSVNHQTKMPAYHSSCQSQQSVGNIALVPLRCLTKYKGPAPRLPPSENQDIIDETIGYFRANIFFRNYEIKTDADRTLIYITLYIQECLKKLTKCATREQGRKELYTLAVSPFDLPGDPGFPLNNMYSKPKSRQEADQMKAYLQQIQHETGERLLDRVFVDGKPSKWWLCFSKRKFMEKSLSAPGQ</sequence>
<evidence type="ECO:0000256" key="2">
    <source>
        <dbReference type="ARBA" id="ARBA00010856"/>
    </source>
</evidence>
<comment type="function">
    <text evidence="6">Component of the Arp2/3 complex, a multiprotein complex that mediates actin polymerization upon stimulation by nucleation-promoting factor (NPF). The Arp2/3 complex mediates the formation of branched actin networks in the cytoplasm, providing the force for cell motility. In addition to its role in the cytoplasmic cytoskeleton, the Arp2/3 complex also promotes actin polymerization in the nucleus, thereby regulating gene transcription and repair of damaged DNA. The Arp2/3 complex promotes homologous recombination (HR) repair in response to DNA damage by promoting nuclear actin polymerization, leading to drive motility of double-strand breaks (DSBs).</text>
</comment>
<keyword evidence="4 7" id="KW-0009">Actin-binding</keyword>
<dbReference type="InterPro" id="IPR007204">
    <property type="entry name" value="ARPC3"/>
</dbReference>
<dbReference type="PIRSF" id="PIRSF016315">
    <property type="entry name" value="ARP2/3_P21-Arc"/>
    <property type="match status" value="1"/>
</dbReference>
<accession>A0A6F9D697</accession>
<evidence type="ECO:0000256" key="5">
    <source>
        <dbReference type="ARBA" id="ARBA00023212"/>
    </source>
</evidence>
<protein>
    <recommendedName>
        <fullName evidence="7">Actin-related protein 2/3 complex subunit 3</fullName>
    </recommendedName>
</protein>
<dbReference type="Pfam" id="PF04062">
    <property type="entry name" value="P21-Arc"/>
    <property type="match status" value="1"/>
</dbReference>
<comment type="subunit">
    <text evidence="7">Component of the Arp2/3 complex.</text>
</comment>
<comment type="subcellular location">
    <subcellularLocation>
        <location evidence="1 7">Cytoplasm</location>
        <location evidence="1 7">Cytoskeleton</location>
    </subcellularLocation>
</comment>
<dbReference type="GO" id="GO:0034314">
    <property type="term" value="P:Arp2/3 complex-mediated actin nucleation"/>
    <property type="evidence" value="ECO:0007669"/>
    <property type="project" value="UniProtKB-UniRule"/>
</dbReference>
<evidence type="ECO:0000313" key="8">
    <source>
        <dbReference type="EMBL" id="CAB3223166.1"/>
    </source>
</evidence>
<evidence type="ECO:0000256" key="1">
    <source>
        <dbReference type="ARBA" id="ARBA00004245"/>
    </source>
</evidence>
<evidence type="ECO:0000256" key="7">
    <source>
        <dbReference type="PIRNR" id="PIRNR016315"/>
    </source>
</evidence>
<dbReference type="AlphaFoldDB" id="A0A6F9D697"/>
<evidence type="ECO:0000256" key="3">
    <source>
        <dbReference type="ARBA" id="ARBA00022490"/>
    </source>
</evidence>
<dbReference type="InterPro" id="IPR036753">
    <property type="entry name" value="ARPC3_sf"/>
</dbReference>
<evidence type="ECO:0000256" key="6">
    <source>
        <dbReference type="ARBA" id="ARBA00045382"/>
    </source>
</evidence>
<keyword evidence="3 7" id="KW-0963">Cytoplasm</keyword>
<dbReference type="PANTHER" id="PTHR12391">
    <property type="entry name" value="ARP2/3 COMPLEX 21 KD SUBUNIT"/>
    <property type="match status" value="1"/>
</dbReference>
<dbReference type="GO" id="GO:0030833">
    <property type="term" value="P:regulation of actin filament polymerization"/>
    <property type="evidence" value="ECO:0007669"/>
    <property type="project" value="InterPro"/>
</dbReference>
<dbReference type="GO" id="GO:0005885">
    <property type="term" value="C:Arp2/3 protein complex"/>
    <property type="evidence" value="ECO:0007669"/>
    <property type="project" value="UniProtKB-UniRule"/>
</dbReference>
<gene>
    <name evidence="8" type="primary">Arpc3</name>
</gene>
<dbReference type="EMBL" id="LR783065">
    <property type="protein sequence ID" value="CAB3223166.1"/>
    <property type="molecule type" value="mRNA"/>
</dbReference>
<evidence type="ECO:0000256" key="4">
    <source>
        <dbReference type="ARBA" id="ARBA00023203"/>
    </source>
</evidence>
<dbReference type="GO" id="GO:0003779">
    <property type="term" value="F:actin binding"/>
    <property type="evidence" value="ECO:0007669"/>
    <property type="project" value="UniProtKB-KW"/>
</dbReference>
<dbReference type="SUPFAM" id="SSF69060">
    <property type="entry name" value="Arp2/3 complex 21 kDa subunit ARPC3"/>
    <property type="match status" value="1"/>
</dbReference>
<comment type="similarity">
    <text evidence="2 7">Belongs to the ARPC3 family.</text>
</comment>
<proteinExistence type="evidence at transcript level"/>
<name>A0A6F9D697_9ASCI</name>
<reference evidence="8" key="1">
    <citation type="submission" date="2020-04" db="EMBL/GenBank/DDBJ databases">
        <authorList>
            <person name="Neveu A P."/>
        </authorList>
    </citation>
    <scope>NUCLEOTIDE SEQUENCE</scope>
    <source>
        <tissue evidence="8">Whole embryo</tissue>
    </source>
</reference>